<organism evidence="3 4">
    <name type="scientific">Acrasis kona</name>
    <dbReference type="NCBI Taxonomy" id="1008807"/>
    <lineage>
        <taxon>Eukaryota</taxon>
        <taxon>Discoba</taxon>
        <taxon>Heterolobosea</taxon>
        <taxon>Tetramitia</taxon>
        <taxon>Eutetramitia</taxon>
        <taxon>Acrasidae</taxon>
        <taxon>Acrasis</taxon>
    </lineage>
</organism>
<keyword evidence="2" id="KW-0732">Signal</keyword>
<dbReference type="GO" id="GO:0008233">
    <property type="term" value="F:peptidase activity"/>
    <property type="evidence" value="ECO:0007669"/>
    <property type="project" value="UniProtKB-KW"/>
</dbReference>
<feature type="coiled-coil region" evidence="1">
    <location>
        <begin position="192"/>
        <end position="248"/>
    </location>
</feature>
<accession>A0AAW2ZQ28</accession>
<sequence>MHPSVLLLSFLLVCTLCGDPGANVGVRVQGSVAYGRRSLWSEDDQLASDSYVHSNRVGPHMLNLIPLPLYSYSNNYGTFMSCHLDCETVYTPLNASLFKCPNDFRFNSYGKLVKPNVVTRCPSSLNINQEDFGKAISLCKNENKCELTKAGAALQDARLFKDIPNFGRDWKGQNENRPSTLISQYVTREVLKKFTKKNKKALRKKLKKMRKAMRKKQKKMRKAKGSRKLKLQAAIKDLMDQLSALQGKSIPQIALNDKLY</sequence>
<reference evidence="3 4" key="1">
    <citation type="submission" date="2024-03" db="EMBL/GenBank/DDBJ databases">
        <title>The Acrasis kona genome and developmental transcriptomes reveal deep origins of eukaryotic multicellular pathways.</title>
        <authorList>
            <person name="Sheikh S."/>
            <person name="Fu C.-J."/>
            <person name="Brown M.W."/>
            <person name="Baldauf S.L."/>
        </authorList>
    </citation>
    <scope>NUCLEOTIDE SEQUENCE [LARGE SCALE GENOMIC DNA]</scope>
    <source>
        <strain evidence="3 4">ATCC MYA-3509</strain>
    </source>
</reference>
<dbReference type="GO" id="GO:0006508">
    <property type="term" value="P:proteolysis"/>
    <property type="evidence" value="ECO:0007669"/>
    <property type="project" value="UniProtKB-KW"/>
</dbReference>
<evidence type="ECO:0000256" key="1">
    <source>
        <dbReference type="SAM" id="Coils"/>
    </source>
</evidence>
<feature type="signal peptide" evidence="2">
    <location>
        <begin position="1"/>
        <end position="17"/>
    </location>
</feature>
<proteinExistence type="predicted"/>
<keyword evidence="3" id="KW-0645">Protease</keyword>
<dbReference type="AlphaFoldDB" id="A0AAW2ZQ28"/>
<keyword evidence="3" id="KW-0378">Hydrolase</keyword>
<gene>
    <name evidence="3" type="ORF">AKO1_010127</name>
</gene>
<protein>
    <submittedName>
        <fullName evidence="3">Mitochondrial presequence protease</fullName>
    </submittedName>
</protein>
<dbReference type="Proteomes" id="UP001431209">
    <property type="component" value="Unassembled WGS sequence"/>
</dbReference>
<feature type="chain" id="PRO_5043699825" evidence="2">
    <location>
        <begin position="18"/>
        <end position="260"/>
    </location>
</feature>
<keyword evidence="1" id="KW-0175">Coiled coil</keyword>
<keyword evidence="4" id="KW-1185">Reference proteome</keyword>
<comment type="caution">
    <text evidence="3">The sequence shown here is derived from an EMBL/GenBank/DDBJ whole genome shotgun (WGS) entry which is preliminary data.</text>
</comment>
<evidence type="ECO:0000313" key="4">
    <source>
        <dbReference type="Proteomes" id="UP001431209"/>
    </source>
</evidence>
<name>A0AAW2ZQ28_9EUKA</name>
<evidence type="ECO:0000256" key="2">
    <source>
        <dbReference type="SAM" id="SignalP"/>
    </source>
</evidence>
<dbReference type="EMBL" id="JAOPGA020001893">
    <property type="protein sequence ID" value="KAL0491972.1"/>
    <property type="molecule type" value="Genomic_DNA"/>
</dbReference>
<evidence type="ECO:0000313" key="3">
    <source>
        <dbReference type="EMBL" id="KAL0491972.1"/>
    </source>
</evidence>